<dbReference type="Gene3D" id="2.40.30.10">
    <property type="entry name" value="Translation factors"/>
    <property type="match status" value="1"/>
</dbReference>
<keyword evidence="9" id="KW-0963">Cytoplasm</keyword>
<feature type="region of interest" description="Interaction with target base in tRNA" evidence="9">
    <location>
        <begin position="95"/>
        <end position="97"/>
    </location>
</feature>
<keyword evidence="6 9" id="KW-0694">RNA-binding</keyword>
<dbReference type="FunFam" id="2.30.30.280:FF:000001">
    <property type="entry name" value="tRNA-specific 2-thiouridylase MnmA"/>
    <property type="match status" value="1"/>
</dbReference>
<feature type="active site" description="Cysteine persulfide intermediate" evidence="9">
    <location>
        <position position="209"/>
    </location>
</feature>
<dbReference type="InterPro" id="IPR014729">
    <property type="entry name" value="Rossmann-like_a/b/a_fold"/>
</dbReference>
<evidence type="ECO:0000313" key="13">
    <source>
        <dbReference type="Proteomes" id="UP000179136"/>
    </source>
</evidence>
<dbReference type="Proteomes" id="UP000179136">
    <property type="component" value="Unassembled WGS sequence"/>
</dbReference>
<feature type="binding site" evidence="9">
    <location>
        <position position="33"/>
    </location>
    <ligand>
        <name>ATP</name>
        <dbReference type="ChEBI" id="CHEBI:30616"/>
    </ligand>
</feature>
<evidence type="ECO:0000256" key="6">
    <source>
        <dbReference type="ARBA" id="ARBA00022884"/>
    </source>
</evidence>
<comment type="catalytic activity">
    <reaction evidence="8 9">
        <text>S-sulfanyl-L-cysteinyl-[protein] + uridine(34) in tRNA + AH2 + ATP = 2-thiouridine(34) in tRNA + L-cysteinyl-[protein] + A + AMP + diphosphate + H(+)</text>
        <dbReference type="Rhea" id="RHEA:47032"/>
        <dbReference type="Rhea" id="RHEA-COMP:10131"/>
        <dbReference type="Rhea" id="RHEA-COMP:11726"/>
        <dbReference type="Rhea" id="RHEA-COMP:11727"/>
        <dbReference type="Rhea" id="RHEA-COMP:11728"/>
        <dbReference type="ChEBI" id="CHEBI:13193"/>
        <dbReference type="ChEBI" id="CHEBI:15378"/>
        <dbReference type="ChEBI" id="CHEBI:17499"/>
        <dbReference type="ChEBI" id="CHEBI:29950"/>
        <dbReference type="ChEBI" id="CHEBI:30616"/>
        <dbReference type="ChEBI" id="CHEBI:33019"/>
        <dbReference type="ChEBI" id="CHEBI:61963"/>
        <dbReference type="ChEBI" id="CHEBI:65315"/>
        <dbReference type="ChEBI" id="CHEBI:87170"/>
        <dbReference type="ChEBI" id="CHEBI:456215"/>
        <dbReference type="EC" id="2.8.1.13"/>
    </reaction>
</comment>
<dbReference type="PANTHER" id="PTHR43052">
    <property type="match status" value="1"/>
</dbReference>
<dbReference type="InterPro" id="IPR046884">
    <property type="entry name" value="MnmA-like_central"/>
</dbReference>
<dbReference type="EC" id="2.8.1.13" evidence="9"/>
<comment type="caution">
    <text evidence="12">The sequence shown here is derived from an EMBL/GenBank/DDBJ whole genome shotgun (WGS) entry which is preliminary data.</text>
</comment>
<evidence type="ECO:0000256" key="1">
    <source>
        <dbReference type="ARBA" id="ARBA00022555"/>
    </source>
</evidence>
<evidence type="ECO:0000256" key="4">
    <source>
        <dbReference type="ARBA" id="ARBA00022741"/>
    </source>
</evidence>
<evidence type="ECO:0000259" key="11">
    <source>
        <dbReference type="Pfam" id="PF20259"/>
    </source>
</evidence>
<feature type="active site" description="Nucleophile" evidence="9">
    <location>
        <position position="100"/>
    </location>
</feature>
<dbReference type="CDD" id="cd01998">
    <property type="entry name" value="MnmA_TRMU-like"/>
    <property type="match status" value="1"/>
</dbReference>
<evidence type="ECO:0000256" key="3">
    <source>
        <dbReference type="ARBA" id="ARBA00022694"/>
    </source>
</evidence>
<dbReference type="GO" id="GO:0103016">
    <property type="term" value="F:tRNA-uridine 2-sulfurtransferase activity"/>
    <property type="evidence" value="ECO:0007669"/>
    <property type="project" value="UniProtKB-EC"/>
</dbReference>
<dbReference type="HAMAP" id="MF_00144">
    <property type="entry name" value="tRNA_thiouridyl_MnmA"/>
    <property type="match status" value="1"/>
</dbReference>
<dbReference type="GO" id="GO:0005737">
    <property type="term" value="C:cytoplasm"/>
    <property type="evidence" value="ECO:0007669"/>
    <property type="project" value="UniProtKB-SubCell"/>
</dbReference>
<dbReference type="GO" id="GO:0006400">
    <property type="term" value="P:tRNA modification"/>
    <property type="evidence" value="ECO:0007669"/>
    <property type="project" value="UniProtKB-UniRule"/>
</dbReference>
<dbReference type="Gene3D" id="2.30.30.280">
    <property type="entry name" value="Adenine nucleotide alpha hydrolases-like domains"/>
    <property type="match status" value="1"/>
</dbReference>
<keyword evidence="1 9" id="KW-0820">tRNA-binding</keyword>
<dbReference type="InterPro" id="IPR051305">
    <property type="entry name" value="tRNA_2-thiouridylase_MnmA"/>
</dbReference>
<proteinExistence type="inferred from homology"/>
<dbReference type="GO" id="GO:0005524">
    <property type="term" value="F:ATP binding"/>
    <property type="evidence" value="ECO:0007669"/>
    <property type="project" value="UniProtKB-KW"/>
</dbReference>
<sequence length="364" mass="41530">MKIAMLISGGVDSSVALRLLKEDKSNEITAFYIKIWMEDKFSFLGKCPWQEDLKYVEEVCAELNIPLEIVNLQKEYWQQVVSEAVKEVKRGRTPNPDILCNSRVKFGVFYDYFGKNFDQVATGHYAQVYPLCPRCEIGDISPLARGRRYLLKKSPDPVKDQTYFLALLSQEQLAKALFPIGHLTKKKVRALAKKFDLPNKDRHDSQGICFLGKIKYRDFLQEHLGVKKGDIINVENGKKMGKHHGFWYYTIGQRKDIKLSGGPWYVTAKDVKKNIIYIAHSNILAGKARDEFVLGEARWIAGIKPDKKNLQVKIRHGEKIYQCQIKYLKNKIEVKLDQADTGVAAGQYAVFYDGEVCLGGGVIQ</sequence>
<evidence type="ECO:0000313" key="12">
    <source>
        <dbReference type="EMBL" id="OGG86637.1"/>
    </source>
</evidence>
<dbReference type="SUPFAM" id="SSF52402">
    <property type="entry name" value="Adenine nucleotide alpha hydrolases-like"/>
    <property type="match status" value="1"/>
</dbReference>
<comment type="subcellular location">
    <subcellularLocation>
        <location evidence="9">Cytoplasm</location>
    </subcellularLocation>
</comment>
<dbReference type="Pfam" id="PF03054">
    <property type="entry name" value="tRNA_Me_trans"/>
    <property type="match status" value="1"/>
</dbReference>
<evidence type="ECO:0000259" key="10">
    <source>
        <dbReference type="Pfam" id="PF20258"/>
    </source>
</evidence>
<keyword evidence="4 9" id="KW-0547">Nucleotide-binding</keyword>
<comment type="similarity">
    <text evidence="9">Belongs to the MnmA/TRMU family.</text>
</comment>
<dbReference type="InterPro" id="IPR023382">
    <property type="entry name" value="MnmA-like_central_sf"/>
</dbReference>
<reference evidence="12 13" key="1">
    <citation type="journal article" date="2016" name="Nat. Commun.">
        <title>Thousands of microbial genomes shed light on interconnected biogeochemical processes in an aquifer system.</title>
        <authorList>
            <person name="Anantharaman K."/>
            <person name="Brown C.T."/>
            <person name="Hug L.A."/>
            <person name="Sharon I."/>
            <person name="Castelle C.J."/>
            <person name="Probst A.J."/>
            <person name="Thomas B.C."/>
            <person name="Singh A."/>
            <person name="Wilkins M.J."/>
            <person name="Karaoz U."/>
            <person name="Brodie E.L."/>
            <person name="Williams K.H."/>
            <person name="Hubbard S.S."/>
            <person name="Banfield J.F."/>
        </authorList>
    </citation>
    <scope>NUCLEOTIDE SEQUENCE [LARGE SCALE GENOMIC DNA]</scope>
</reference>
<dbReference type="AlphaFoldDB" id="A0A1F6FL94"/>
<feature type="domain" description="tRNA-specific 2-thiouridylase MnmA-like central" evidence="11">
    <location>
        <begin position="217"/>
        <end position="280"/>
    </location>
</feature>
<evidence type="ECO:0000256" key="2">
    <source>
        <dbReference type="ARBA" id="ARBA00022679"/>
    </source>
</evidence>
<feature type="binding site" evidence="9">
    <location>
        <position position="123"/>
    </location>
    <ligand>
        <name>ATP</name>
        <dbReference type="ChEBI" id="CHEBI:30616"/>
    </ligand>
</feature>
<dbReference type="NCBIfam" id="TIGR00420">
    <property type="entry name" value="trmU"/>
    <property type="match status" value="1"/>
</dbReference>
<dbReference type="EMBL" id="MFMW01000030">
    <property type="protein sequence ID" value="OGG86637.1"/>
    <property type="molecule type" value="Genomic_DNA"/>
</dbReference>
<feature type="domain" description="tRNA-specific 2-thiouridylase MnmA-like C-terminal" evidence="10">
    <location>
        <begin position="290"/>
        <end position="363"/>
    </location>
</feature>
<evidence type="ECO:0000256" key="5">
    <source>
        <dbReference type="ARBA" id="ARBA00022840"/>
    </source>
</evidence>
<dbReference type="Pfam" id="PF20259">
    <property type="entry name" value="tRNA_Me_trans_M"/>
    <property type="match status" value="1"/>
</dbReference>
<comment type="function">
    <text evidence="9">Catalyzes the 2-thiolation of uridine at the wobble position (U34) of tRNA, leading to the formation of s(2)U34.</text>
</comment>
<keyword evidence="5 9" id="KW-0067">ATP-binding</keyword>
<keyword evidence="2 9" id="KW-0808">Transferase</keyword>
<feature type="site" description="Interaction with tRNA" evidence="9">
    <location>
        <position position="347"/>
    </location>
</feature>
<name>A0A1F6FL94_9BACT</name>
<evidence type="ECO:0000256" key="7">
    <source>
        <dbReference type="ARBA" id="ARBA00023157"/>
    </source>
</evidence>
<gene>
    <name evidence="9" type="primary">mnmA</name>
    <name evidence="12" type="ORF">A3B87_02980</name>
</gene>
<evidence type="ECO:0000256" key="9">
    <source>
        <dbReference type="HAMAP-Rule" id="MF_00144"/>
    </source>
</evidence>
<dbReference type="PANTHER" id="PTHR43052:SF1">
    <property type="entry name" value="TRNA-5-TAURINOMETHYLURIDINE 2-SULFURTRANSFERASE"/>
    <property type="match status" value="1"/>
</dbReference>
<dbReference type="GO" id="GO:0000049">
    <property type="term" value="F:tRNA binding"/>
    <property type="evidence" value="ECO:0007669"/>
    <property type="project" value="UniProtKB-KW"/>
</dbReference>
<keyword evidence="7" id="KW-1015">Disulfide bond</keyword>
<dbReference type="Gene3D" id="3.40.50.620">
    <property type="entry name" value="HUPs"/>
    <property type="match status" value="1"/>
</dbReference>
<feature type="site" description="Interaction with tRNA" evidence="9">
    <location>
        <position position="124"/>
    </location>
</feature>
<keyword evidence="3 9" id="KW-0819">tRNA processing</keyword>
<protein>
    <recommendedName>
        <fullName evidence="9">tRNA-specific 2-thiouridylase MnmA</fullName>
        <ecNumber evidence="9">2.8.1.13</ecNumber>
    </recommendedName>
</protein>
<evidence type="ECO:0000256" key="8">
    <source>
        <dbReference type="ARBA" id="ARBA00051542"/>
    </source>
</evidence>
<accession>A0A1F6FL94</accession>
<dbReference type="Pfam" id="PF20258">
    <property type="entry name" value="tRNA_Me_trans_C"/>
    <property type="match status" value="1"/>
</dbReference>
<dbReference type="NCBIfam" id="NF001138">
    <property type="entry name" value="PRK00143.1"/>
    <property type="match status" value="1"/>
</dbReference>
<dbReference type="STRING" id="1798561.A3B87_02980"/>
<dbReference type="InterPro" id="IPR004506">
    <property type="entry name" value="MnmA-like"/>
</dbReference>
<dbReference type="InterPro" id="IPR046885">
    <property type="entry name" value="MnmA-like_C"/>
</dbReference>
<comment type="caution">
    <text evidence="9">Lacks conserved residue(s) required for the propagation of feature annotation.</text>
</comment>
<organism evidence="12 13">
    <name type="scientific">Candidatus Kuenenbacteria bacterium RIFCSPHIGHO2_02_FULL_39_13</name>
    <dbReference type="NCBI Taxonomy" id="1798561"/>
    <lineage>
        <taxon>Bacteria</taxon>
        <taxon>Candidatus Kueneniibacteriota</taxon>
    </lineage>
</organism>
<feature type="region of interest" description="Interaction with tRNA" evidence="9">
    <location>
        <begin position="159"/>
        <end position="161"/>
    </location>
</feature>
<feature type="binding site" evidence="9">
    <location>
        <begin position="6"/>
        <end position="13"/>
    </location>
    <ligand>
        <name>ATP</name>
        <dbReference type="ChEBI" id="CHEBI:30616"/>
    </ligand>
</feature>